<feature type="transmembrane region" description="Helical" evidence="1">
    <location>
        <begin position="382"/>
        <end position="403"/>
    </location>
</feature>
<protein>
    <recommendedName>
        <fullName evidence="4">Glycosyltransferase RgtA/B/C/D-like domain-containing protein</fullName>
    </recommendedName>
</protein>
<feature type="transmembrane region" description="Helical" evidence="1">
    <location>
        <begin position="323"/>
        <end position="344"/>
    </location>
</feature>
<keyword evidence="1" id="KW-0472">Membrane</keyword>
<feature type="transmembrane region" description="Helical" evidence="1">
    <location>
        <begin position="246"/>
        <end position="263"/>
    </location>
</feature>
<dbReference type="Proteomes" id="UP000245802">
    <property type="component" value="Chromosome"/>
</dbReference>
<feature type="transmembrane region" description="Helical" evidence="1">
    <location>
        <begin position="472"/>
        <end position="491"/>
    </location>
</feature>
<evidence type="ECO:0000313" key="3">
    <source>
        <dbReference type="Proteomes" id="UP000245802"/>
    </source>
</evidence>
<keyword evidence="3" id="KW-1185">Reference proteome</keyword>
<sequence length="741" mass="78753">MNTYGWLLLGQTVLALLALGMGGGWALCAFRRSERPYLWLAAPLAGVLTLGGALALLYFFTGLSLRQSLWIGWGLNVLGTVVTVARTRTVPRARYLAAGGVVALAVSYWATVSCNKTAIDAREPTLITVDGSDMFGYAIVGDWVRAHPAADGPQPTEVLNGLTYGNLRRECSRPIAFLLLAAGAETRGTTTLFSYDWVSGVLLAAGLAGFAGASAGNVPILVLVAAGGAASSWLTDNRTGYLGKAIAYPAGVLLVSLMLTALTEPSRARWAVTILFGTVLAWCLSPMFPPVLLAIAAGGYLVTLVALFIRGRWDEHSNGFGTAVIRPAVAALVLSAASSVPMFVTYRLMFGSFPPPPPPTDWSWVLPVSLDLELPTLKAVTVISWVWLMRAAAAAIAVALAAALWRGQRAASALLACGLFVPFAWALDEFRLYTFHGLVFPLTLAGAAALADPRSKVAAVPSVEGPSTGGAGVVRIALVALLVCGTVGLRVPQFRAAASRYVYAPPSHRVVHRQSEAVALRAALEHAPLDVALGHYADNHFVWAELATREVPVRFRSPGWNVSVGAYAGPSPNYDLFAPKASFALLERGAWSAPGTERWVGKRLKLVQDQKAIAVVGVYAGQANSWDGEWRPGVWIGNAPTTLLIHNGADHVCAVRLTADTAAGPAHPDPNRRTLRYRLRDRASTLSLPKTNRAVLSLLLEPGMNRIELSVEEQAEPLAPAGHPVPLLEFRNWCIETAGGP</sequence>
<keyword evidence="1" id="KW-1133">Transmembrane helix</keyword>
<proteinExistence type="predicted"/>
<feature type="transmembrane region" description="Helical" evidence="1">
    <location>
        <begin position="410"/>
        <end position="427"/>
    </location>
</feature>
<dbReference type="KEGG" id="gog:C1280_12725"/>
<evidence type="ECO:0000256" key="1">
    <source>
        <dbReference type="SAM" id="Phobius"/>
    </source>
</evidence>
<keyword evidence="1" id="KW-0812">Transmembrane</keyword>
<feature type="transmembrane region" description="Helical" evidence="1">
    <location>
        <begin position="67"/>
        <end position="85"/>
    </location>
</feature>
<dbReference type="EMBL" id="CP025958">
    <property type="protein sequence ID" value="AWM37774.1"/>
    <property type="molecule type" value="Genomic_DNA"/>
</dbReference>
<feature type="transmembrane region" description="Helical" evidence="1">
    <location>
        <begin position="37"/>
        <end position="61"/>
    </location>
</feature>
<feature type="transmembrane region" description="Helical" evidence="1">
    <location>
        <begin position="6"/>
        <end position="30"/>
    </location>
</feature>
<feature type="transmembrane region" description="Helical" evidence="1">
    <location>
        <begin position="433"/>
        <end position="451"/>
    </location>
</feature>
<accession>A0A2Z3H7W6</accession>
<feature type="transmembrane region" description="Helical" evidence="1">
    <location>
        <begin position="201"/>
        <end position="226"/>
    </location>
</feature>
<gene>
    <name evidence="2" type="ORF">C1280_12725</name>
</gene>
<dbReference type="AlphaFoldDB" id="A0A2Z3H7W6"/>
<evidence type="ECO:0008006" key="4">
    <source>
        <dbReference type="Google" id="ProtNLM"/>
    </source>
</evidence>
<reference evidence="2 3" key="1">
    <citation type="submission" date="2018-01" db="EMBL/GenBank/DDBJ databases">
        <title>G. obscuriglobus.</title>
        <authorList>
            <person name="Franke J."/>
            <person name="Blomberg W."/>
            <person name="Selmecki A."/>
        </authorList>
    </citation>
    <scope>NUCLEOTIDE SEQUENCE [LARGE SCALE GENOMIC DNA]</scope>
    <source>
        <strain evidence="2 3">DSM 5831</strain>
    </source>
</reference>
<name>A0A2Z3H7W6_9BACT</name>
<dbReference type="RefSeq" id="WP_010042027.1">
    <property type="nucleotide sequence ID" value="NZ_CP025958.1"/>
</dbReference>
<feature type="transmembrane region" description="Helical" evidence="1">
    <location>
        <begin position="294"/>
        <end position="311"/>
    </location>
</feature>
<organism evidence="2 3">
    <name type="scientific">Gemmata obscuriglobus</name>
    <dbReference type="NCBI Taxonomy" id="114"/>
    <lineage>
        <taxon>Bacteria</taxon>
        <taxon>Pseudomonadati</taxon>
        <taxon>Planctomycetota</taxon>
        <taxon>Planctomycetia</taxon>
        <taxon>Gemmatales</taxon>
        <taxon>Gemmataceae</taxon>
        <taxon>Gemmata</taxon>
    </lineage>
</organism>
<evidence type="ECO:0000313" key="2">
    <source>
        <dbReference type="EMBL" id="AWM37774.1"/>
    </source>
</evidence>